<evidence type="ECO:0000313" key="1">
    <source>
        <dbReference type="EMBL" id="KAG6624087.1"/>
    </source>
</evidence>
<evidence type="ECO:0000313" key="2">
    <source>
        <dbReference type="Proteomes" id="UP000811609"/>
    </source>
</evidence>
<dbReference type="AlphaFoldDB" id="A0A8T1N503"/>
<name>A0A8T1N503_CARIL</name>
<proteinExistence type="predicted"/>
<accession>A0A8T1N503</accession>
<protein>
    <submittedName>
        <fullName evidence="1">Uncharacterized protein</fullName>
    </submittedName>
</protein>
<comment type="caution">
    <text evidence="1">The sequence shown here is derived from an EMBL/GenBank/DDBJ whole genome shotgun (WGS) entry which is preliminary data.</text>
</comment>
<reference evidence="1" key="1">
    <citation type="submission" date="2020-12" db="EMBL/GenBank/DDBJ databases">
        <title>WGS assembly of Carya illinoinensis cv. Pawnee.</title>
        <authorList>
            <person name="Platts A."/>
            <person name="Shu S."/>
            <person name="Wright S."/>
            <person name="Barry K."/>
            <person name="Edger P."/>
            <person name="Pires J.C."/>
            <person name="Schmutz J."/>
        </authorList>
    </citation>
    <scope>NUCLEOTIDE SEQUENCE</scope>
    <source>
        <tissue evidence="1">Leaf</tissue>
    </source>
</reference>
<dbReference type="Proteomes" id="UP000811609">
    <property type="component" value="Chromosome 16"/>
</dbReference>
<keyword evidence="2" id="KW-1185">Reference proteome</keyword>
<sequence>MEKNISFLTHFSCNSLGTDETTPAAAERLSLLHGFLSACCGNEEIDSSGSGFCHLAFPS</sequence>
<gene>
    <name evidence="1" type="ORF">CIPAW_16G001900</name>
</gene>
<organism evidence="1 2">
    <name type="scientific">Carya illinoinensis</name>
    <name type="common">Pecan</name>
    <dbReference type="NCBI Taxonomy" id="32201"/>
    <lineage>
        <taxon>Eukaryota</taxon>
        <taxon>Viridiplantae</taxon>
        <taxon>Streptophyta</taxon>
        <taxon>Embryophyta</taxon>
        <taxon>Tracheophyta</taxon>
        <taxon>Spermatophyta</taxon>
        <taxon>Magnoliopsida</taxon>
        <taxon>eudicotyledons</taxon>
        <taxon>Gunneridae</taxon>
        <taxon>Pentapetalae</taxon>
        <taxon>rosids</taxon>
        <taxon>fabids</taxon>
        <taxon>Fagales</taxon>
        <taxon>Juglandaceae</taxon>
        <taxon>Carya</taxon>
    </lineage>
</organism>
<dbReference type="EMBL" id="CM031824">
    <property type="protein sequence ID" value="KAG6624087.1"/>
    <property type="molecule type" value="Genomic_DNA"/>
</dbReference>